<dbReference type="GO" id="GO:0004535">
    <property type="term" value="F:poly(A)-specific ribonuclease activity"/>
    <property type="evidence" value="ECO:0007669"/>
    <property type="project" value="UniProtKB-EC"/>
</dbReference>
<evidence type="ECO:0000256" key="7">
    <source>
        <dbReference type="ARBA" id="ARBA00012161"/>
    </source>
</evidence>
<evidence type="ECO:0000256" key="1">
    <source>
        <dbReference type="ARBA" id="ARBA00001663"/>
    </source>
</evidence>
<evidence type="ECO:0000256" key="13">
    <source>
        <dbReference type="ARBA" id="ARBA00022884"/>
    </source>
</evidence>
<dbReference type="SUPFAM" id="SSF53098">
    <property type="entry name" value="Ribonuclease H-like"/>
    <property type="match status" value="1"/>
</dbReference>
<evidence type="ECO:0000256" key="10">
    <source>
        <dbReference type="ARBA" id="ARBA00022723"/>
    </source>
</evidence>
<evidence type="ECO:0000256" key="17">
    <source>
        <dbReference type="ARBA" id="ARBA00025148"/>
    </source>
</evidence>
<evidence type="ECO:0000256" key="8">
    <source>
        <dbReference type="ARBA" id="ARBA00022490"/>
    </source>
</evidence>
<evidence type="ECO:0000256" key="9">
    <source>
        <dbReference type="ARBA" id="ARBA00022722"/>
    </source>
</evidence>
<sequence length="278" mass="31478">MASIVVRQVFQHNLVAEFDLIRIALPHFRFASLDTEFPGTVYHPAGVPAHLRSTVPPPAFYKAMKQNVDSMNLIQVGISLSDADGNLPTFGTQFQFVWEFNFRDFDFQSDLQNPESISLLERQGIDFLKNKQIGIDSRHFALLFKASGLGPRSFYGKVMWVTFHGPYDFGFLIKILTRRELPEDVNGFLALVKGIFGPFVYDVKNIIPFFGLHGGLDRVAKSLNLERSAGKSHQAGSDSLLTMDVFLKLWKRFYLEGKMDCAMRMLNHKIYGLTIASC</sequence>
<keyword evidence="12" id="KW-0269">Exonuclease</keyword>
<gene>
    <name evidence="18" type="ORF">CASFOL_038033</name>
</gene>
<evidence type="ECO:0000256" key="12">
    <source>
        <dbReference type="ARBA" id="ARBA00022839"/>
    </source>
</evidence>
<dbReference type="InterPro" id="IPR036397">
    <property type="entry name" value="RNaseH_sf"/>
</dbReference>
<dbReference type="AlphaFoldDB" id="A0ABD3BKA0"/>
<dbReference type="Proteomes" id="UP001632038">
    <property type="component" value="Unassembled WGS sequence"/>
</dbReference>
<evidence type="ECO:0000256" key="14">
    <source>
        <dbReference type="ARBA" id="ARBA00023015"/>
    </source>
</evidence>
<evidence type="ECO:0000256" key="15">
    <source>
        <dbReference type="ARBA" id="ARBA00023163"/>
    </source>
</evidence>
<dbReference type="GO" id="GO:0005634">
    <property type="term" value="C:nucleus"/>
    <property type="evidence" value="ECO:0007669"/>
    <property type="project" value="UniProtKB-SubCell"/>
</dbReference>
<evidence type="ECO:0000313" key="18">
    <source>
        <dbReference type="EMBL" id="KAL3617712.1"/>
    </source>
</evidence>
<accession>A0ABD3BKA0</accession>
<keyword evidence="14" id="KW-0805">Transcription regulation</keyword>
<keyword evidence="19" id="KW-1185">Reference proteome</keyword>
<dbReference type="InterPro" id="IPR006941">
    <property type="entry name" value="RNase_CAF1"/>
</dbReference>
<name>A0ABD3BKA0_9LAMI</name>
<keyword evidence="16" id="KW-0539">Nucleus</keyword>
<evidence type="ECO:0000256" key="16">
    <source>
        <dbReference type="ARBA" id="ARBA00023242"/>
    </source>
</evidence>
<evidence type="ECO:0000256" key="6">
    <source>
        <dbReference type="ARBA" id="ARBA00011757"/>
    </source>
</evidence>
<dbReference type="PANTHER" id="PTHR10797">
    <property type="entry name" value="CCR4-NOT TRANSCRIPTION COMPLEX SUBUNIT"/>
    <property type="match status" value="1"/>
</dbReference>
<proteinExistence type="inferred from homology"/>
<evidence type="ECO:0000256" key="4">
    <source>
        <dbReference type="ARBA" id="ARBA00004496"/>
    </source>
</evidence>
<dbReference type="GO" id="GO:0005737">
    <property type="term" value="C:cytoplasm"/>
    <property type="evidence" value="ECO:0007669"/>
    <property type="project" value="UniProtKB-SubCell"/>
</dbReference>
<keyword evidence="9" id="KW-0540">Nuclease</keyword>
<comment type="similarity">
    <text evidence="5">Belongs to the CAF1 family.</text>
</comment>
<comment type="caution">
    <text evidence="18">The sequence shown here is derived from an EMBL/GenBank/DDBJ whole genome shotgun (WGS) entry which is preliminary data.</text>
</comment>
<dbReference type="EMBL" id="JAVIJP010000081">
    <property type="protein sequence ID" value="KAL3617712.1"/>
    <property type="molecule type" value="Genomic_DNA"/>
</dbReference>
<reference evidence="19" key="1">
    <citation type="journal article" date="2024" name="IScience">
        <title>Strigolactones Initiate the Formation of Haustorium-like Structures in Castilleja.</title>
        <authorList>
            <person name="Buerger M."/>
            <person name="Peterson D."/>
            <person name="Chory J."/>
        </authorList>
    </citation>
    <scope>NUCLEOTIDE SEQUENCE [LARGE SCALE GENOMIC DNA]</scope>
</reference>
<evidence type="ECO:0000256" key="3">
    <source>
        <dbReference type="ARBA" id="ARBA00004123"/>
    </source>
</evidence>
<dbReference type="GO" id="GO:0003723">
    <property type="term" value="F:RNA binding"/>
    <property type="evidence" value="ECO:0007669"/>
    <property type="project" value="UniProtKB-KW"/>
</dbReference>
<evidence type="ECO:0000256" key="2">
    <source>
        <dbReference type="ARBA" id="ARBA00001968"/>
    </source>
</evidence>
<evidence type="ECO:0000256" key="5">
    <source>
        <dbReference type="ARBA" id="ARBA00008372"/>
    </source>
</evidence>
<keyword evidence="11" id="KW-0378">Hydrolase</keyword>
<keyword evidence="8" id="KW-0963">Cytoplasm</keyword>
<comment type="cofactor">
    <cofactor evidence="2">
        <name>a divalent metal cation</name>
        <dbReference type="ChEBI" id="CHEBI:60240"/>
    </cofactor>
</comment>
<dbReference type="EC" id="3.1.13.4" evidence="7"/>
<keyword evidence="15" id="KW-0804">Transcription</keyword>
<dbReference type="InterPro" id="IPR039637">
    <property type="entry name" value="CNOT7/CNOT8/Pop2"/>
</dbReference>
<comment type="catalytic activity">
    <reaction evidence="1">
        <text>Exonucleolytic cleavage of poly(A) to 5'-AMP.</text>
        <dbReference type="EC" id="3.1.13.4"/>
    </reaction>
</comment>
<comment type="subunit">
    <text evidence="6">Component of the CCR4-NOT complex, at least composed of CRR4 and CAF1 proteins.</text>
</comment>
<evidence type="ECO:0000313" key="19">
    <source>
        <dbReference type="Proteomes" id="UP001632038"/>
    </source>
</evidence>
<dbReference type="GO" id="GO:0046872">
    <property type="term" value="F:metal ion binding"/>
    <property type="evidence" value="ECO:0007669"/>
    <property type="project" value="UniProtKB-KW"/>
</dbReference>
<keyword evidence="10" id="KW-0479">Metal-binding</keyword>
<comment type="subcellular location">
    <subcellularLocation>
        <location evidence="4">Cytoplasm</location>
    </subcellularLocation>
    <subcellularLocation>
        <location evidence="3">Nucleus</location>
    </subcellularLocation>
</comment>
<comment type="function">
    <text evidence="17">Ubiquitous transcription factor required for a diverse set of processes. It is a component of the CCR4 complex involved in the control of gene expression.</text>
</comment>
<evidence type="ECO:0000256" key="11">
    <source>
        <dbReference type="ARBA" id="ARBA00022801"/>
    </source>
</evidence>
<dbReference type="InterPro" id="IPR012337">
    <property type="entry name" value="RNaseH-like_sf"/>
</dbReference>
<protein>
    <recommendedName>
        <fullName evidence="7">poly(A)-specific ribonuclease</fullName>
        <ecNumber evidence="7">3.1.13.4</ecNumber>
    </recommendedName>
</protein>
<organism evidence="18 19">
    <name type="scientific">Castilleja foliolosa</name>
    <dbReference type="NCBI Taxonomy" id="1961234"/>
    <lineage>
        <taxon>Eukaryota</taxon>
        <taxon>Viridiplantae</taxon>
        <taxon>Streptophyta</taxon>
        <taxon>Embryophyta</taxon>
        <taxon>Tracheophyta</taxon>
        <taxon>Spermatophyta</taxon>
        <taxon>Magnoliopsida</taxon>
        <taxon>eudicotyledons</taxon>
        <taxon>Gunneridae</taxon>
        <taxon>Pentapetalae</taxon>
        <taxon>asterids</taxon>
        <taxon>lamiids</taxon>
        <taxon>Lamiales</taxon>
        <taxon>Orobanchaceae</taxon>
        <taxon>Pedicularideae</taxon>
        <taxon>Castillejinae</taxon>
        <taxon>Castilleja</taxon>
    </lineage>
</organism>
<dbReference type="Gene3D" id="3.30.420.10">
    <property type="entry name" value="Ribonuclease H-like superfamily/Ribonuclease H"/>
    <property type="match status" value="1"/>
</dbReference>
<keyword evidence="13" id="KW-0694">RNA-binding</keyword>
<dbReference type="Pfam" id="PF04857">
    <property type="entry name" value="CAF1"/>
    <property type="match status" value="1"/>
</dbReference>